<evidence type="ECO:0000256" key="6">
    <source>
        <dbReference type="ARBA" id="ARBA00023180"/>
    </source>
</evidence>
<dbReference type="OrthoDB" id="5800289at2759"/>
<keyword evidence="10" id="KW-1185">Reference proteome</keyword>
<dbReference type="WBParaSite" id="EVEC_0000204401-mRNA-1">
    <property type="protein sequence ID" value="EVEC_0000204401-mRNA-1"/>
    <property type="gene ID" value="EVEC_0000204401"/>
</dbReference>
<feature type="transmembrane region" description="Helical" evidence="7">
    <location>
        <begin position="529"/>
        <end position="549"/>
    </location>
</feature>
<evidence type="ECO:0000259" key="8">
    <source>
        <dbReference type="PROSITE" id="PS50156"/>
    </source>
</evidence>
<feature type="transmembrane region" description="Helical" evidence="7">
    <location>
        <begin position="244"/>
        <end position="268"/>
    </location>
</feature>
<evidence type="ECO:0000256" key="7">
    <source>
        <dbReference type="SAM" id="Phobius"/>
    </source>
</evidence>
<dbReference type="PROSITE" id="PS50156">
    <property type="entry name" value="SSD"/>
    <property type="match status" value="1"/>
</dbReference>
<dbReference type="AlphaFoldDB" id="A0A0N4UX05"/>
<dbReference type="Proteomes" id="UP000274131">
    <property type="component" value="Unassembled WGS sequence"/>
</dbReference>
<dbReference type="Pfam" id="PF02460">
    <property type="entry name" value="Patched"/>
    <property type="match status" value="1"/>
</dbReference>
<feature type="domain" description="SSD" evidence="8">
    <location>
        <begin position="221"/>
        <end position="369"/>
    </location>
</feature>
<name>A0A0N4UX05_ENTVE</name>
<dbReference type="InterPro" id="IPR000731">
    <property type="entry name" value="SSD"/>
</dbReference>
<keyword evidence="4 7" id="KW-1133">Transmembrane helix</keyword>
<feature type="transmembrane region" description="Helical" evidence="7">
    <location>
        <begin position="583"/>
        <end position="604"/>
    </location>
</feature>
<dbReference type="EMBL" id="UXUI01007262">
    <property type="protein sequence ID" value="VDD86609.1"/>
    <property type="molecule type" value="Genomic_DNA"/>
</dbReference>
<feature type="transmembrane region" description="Helical" evidence="7">
    <location>
        <begin position="341"/>
        <end position="370"/>
    </location>
</feature>
<comment type="subcellular location">
    <subcellularLocation>
        <location evidence="1">Membrane</location>
        <topology evidence="1">Multi-pass membrane protein</topology>
    </subcellularLocation>
</comment>
<feature type="transmembrane region" description="Helical" evidence="7">
    <location>
        <begin position="318"/>
        <end position="335"/>
    </location>
</feature>
<gene>
    <name evidence="9" type="ORF">EVEC_LOCUS1752</name>
</gene>
<dbReference type="PANTHER" id="PTHR10796:SF92">
    <property type="entry name" value="PATCHED-RELATED, ISOFORM A"/>
    <property type="match status" value="1"/>
</dbReference>
<dbReference type="PANTHER" id="PTHR10796">
    <property type="entry name" value="PATCHED-RELATED"/>
    <property type="match status" value="1"/>
</dbReference>
<comment type="similarity">
    <text evidence="2">Belongs to the patched family.</text>
</comment>
<feature type="transmembrane region" description="Helical" evidence="7">
    <location>
        <begin position="215"/>
        <end position="232"/>
    </location>
</feature>
<protein>
    <submittedName>
        <fullName evidence="11">SSD domain-containing protein</fullName>
    </submittedName>
</protein>
<reference evidence="11" key="1">
    <citation type="submission" date="2017-02" db="UniProtKB">
        <authorList>
            <consortium name="WormBaseParasite"/>
        </authorList>
    </citation>
    <scope>IDENTIFICATION</scope>
</reference>
<dbReference type="GO" id="GO:0006897">
    <property type="term" value="P:endocytosis"/>
    <property type="evidence" value="ECO:0007669"/>
    <property type="project" value="TreeGrafter"/>
</dbReference>
<evidence type="ECO:0000256" key="4">
    <source>
        <dbReference type="ARBA" id="ARBA00022989"/>
    </source>
</evidence>
<feature type="transmembrane region" description="Helical" evidence="7">
    <location>
        <begin position="555"/>
        <end position="576"/>
    </location>
</feature>
<keyword evidence="3 7" id="KW-0812">Transmembrane</keyword>
<proteinExistence type="inferred from homology"/>
<keyword evidence="6" id="KW-0325">Glycoprotein</keyword>
<evidence type="ECO:0000256" key="3">
    <source>
        <dbReference type="ARBA" id="ARBA00022692"/>
    </source>
</evidence>
<keyword evidence="5 7" id="KW-0472">Membrane</keyword>
<accession>A0A0N4UX05</accession>
<dbReference type="InterPro" id="IPR003392">
    <property type="entry name" value="PTHD_SSD"/>
</dbReference>
<evidence type="ECO:0000256" key="5">
    <source>
        <dbReference type="ARBA" id="ARBA00023136"/>
    </source>
</evidence>
<organism evidence="11">
    <name type="scientific">Enterobius vermicularis</name>
    <name type="common">Human pinworm</name>
    <dbReference type="NCBI Taxonomy" id="51028"/>
    <lineage>
        <taxon>Eukaryota</taxon>
        <taxon>Metazoa</taxon>
        <taxon>Ecdysozoa</taxon>
        <taxon>Nematoda</taxon>
        <taxon>Chromadorea</taxon>
        <taxon>Rhabditida</taxon>
        <taxon>Spirurina</taxon>
        <taxon>Oxyuridomorpha</taxon>
        <taxon>Oxyuroidea</taxon>
        <taxon>Oxyuridae</taxon>
        <taxon>Enterobius</taxon>
    </lineage>
</organism>
<evidence type="ECO:0000313" key="11">
    <source>
        <dbReference type="WBParaSite" id="EVEC_0000204401-mRNA-1"/>
    </source>
</evidence>
<dbReference type="GO" id="GO:0030659">
    <property type="term" value="C:cytoplasmic vesicle membrane"/>
    <property type="evidence" value="ECO:0007669"/>
    <property type="project" value="TreeGrafter"/>
</dbReference>
<reference evidence="9 10" key="2">
    <citation type="submission" date="2018-10" db="EMBL/GenBank/DDBJ databases">
        <authorList>
            <consortium name="Pathogen Informatics"/>
        </authorList>
    </citation>
    <scope>NUCLEOTIDE SEQUENCE [LARGE SCALE GENOMIC DNA]</scope>
</reference>
<dbReference type="Gene3D" id="1.20.1640.10">
    <property type="entry name" value="Multidrug efflux transporter AcrB transmembrane domain"/>
    <property type="match status" value="2"/>
</dbReference>
<evidence type="ECO:0000256" key="2">
    <source>
        <dbReference type="ARBA" id="ARBA00005585"/>
    </source>
</evidence>
<dbReference type="InterPro" id="IPR051697">
    <property type="entry name" value="Patched_domain-protein"/>
</dbReference>
<evidence type="ECO:0000313" key="9">
    <source>
        <dbReference type="EMBL" id="VDD86609.1"/>
    </source>
</evidence>
<evidence type="ECO:0000256" key="1">
    <source>
        <dbReference type="ARBA" id="ARBA00004141"/>
    </source>
</evidence>
<sequence>MAAIALSCCNIYLRFDDDFRSGYSLFDAKSTMEHDMFLNFSGLAKQPYTIMLVGESADGGSMLRKKQFMVMKKEIDQGLATALNVSDDDGSFLFWPRHLKDLVVFSSEVQFDLIEDFLTNNNSNTKLGYPVARHHGRDIMMTRTVFGYNNGSAKLLAFLFAFTGDNPYLDYIKKAEVLWSERLKMADSNVTKMRLFGDSVVNNEIHLSALGACPYFFVGSILMVLFVCVTMFRHSGRFLHAIYLTFWTIFCPVLAGTCTMAVFALIGIPLNCVMMITPFLVLGVGVDDAFLMIHHWYHSEETDRNTRLCSVLLRTGPSITLTSFTNIVAFLIGSYRSALDLKLFCLSAALAFTLDWILQLFVFSPMLLFLKVERNETPTTQKKPSLRENEKMFRDHEMIRVFVNELPTNVTLLRSRVEQLRKIDYLCKDFTPWIEDYDDKGYGKNATTVGEYFENLEAYLVTNPNAIADVRFGVFQVEKFAFDLCVRGFGTWRERALMLEDLRSKMPAGFSVYMSESPIMASIVSSRSAVLKSVVVTVICMALICLFFLPTLHAAACATVSVASITIGVVGGLYLWGADLDMIVLVNLVMVVGLTVDFSAHISYHCFTSSASFNKPESFVDAIHAVAIPSTEVLFD</sequence>
<dbReference type="GO" id="GO:0018996">
    <property type="term" value="P:molting cycle, collagen and cuticulin-based cuticle"/>
    <property type="evidence" value="ECO:0007669"/>
    <property type="project" value="TreeGrafter"/>
</dbReference>
<evidence type="ECO:0000313" key="10">
    <source>
        <dbReference type="Proteomes" id="UP000274131"/>
    </source>
</evidence>
<dbReference type="GO" id="GO:0005886">
    <property type="term" value="C:plasma membrane"/>
    <property type="evidence" value="ECO:0007669"/>
    <property type="project" value="TreeGrafter"/>
</dbReference>
<dbReference type="SUPFAM" id="SSF82866">
    <property type="entry name" value="Multidrug efflux transporter AcrB transmembrane domain"/>
    <property type="match status" value="2"/>
</dbReference>